<dbReference type="PaxDb" id="3880-AES79525"/>
<accession>A0A0C3W7C5</accession>
<accession>G7KSA4</accession>
<dbReference type="EnsemblPlants" id="AES79525">
    <property type="protein sequence ID" value="AES79525"/>
    <property type="gene ID" value="MTR_7g069410"/>
</dbReference>
<keyword evidence="1 2" id="KW-0812">Transmembrane</keyword>
<keyword evidence="1" id="KW-1133">Transmembrane helix</keyword>
<dbReference type="Proteomes" id="UP000002051">
    <property type="component" value="Unassembled WGS sequence"/>
</dbReference>
<dbReference type="AlphaFoldDB" id="G7KSA4"/>
<reference evidence="2 4" key="2">
    <citation type="journal article" date="2014" name="BMC Genomics">
        <title>An improved genome release (version Mt4.0) for the model legume Medicago truncatula.</title>
        <authorList>
            <person name="Tang H."/>
            <person name="Krishnakumar V."/>
            <person name="Bidwell S."/>
            <person name="Rosen B."/>
            <person name="Chan A."/>
            <person name="Zhou S."/>
            <person name="Gentzbittel L."/>
            <person name="Childs K.L."/>
            <person name="Yandell M."/>
            <person name="Gundlach H."/>
            <person name="Mayer K.F."/>
            <person name="Schwartz D.C."/>
            <person name="Town C.D."/>
        </authorList>
    </citation>
    <scope>GENOME REANNOTATION</scope>
    <source>
        <strain evidence="3 4">cv. Jemalong A17</strain>
    </source>
</reference>
<gene>
    <name evidence="2" type="ordered locus">MTR_7g069410</name>
</gene>
<evidence type="ECO:0000313" key="3">
    <source>
        <dbReference type="EnsemblPlants" id="AES79525"/>
    </source>
</evidence>
<evidence type="ECO:0000313" key="4">
    <source>
        <dbReference type="Proteomes" id="UP000002051"/>
    </source>
</evidence>
<reference evidence="3" key="3">
    <citation type="submission" date="2015-04" db="UniProtKB">
        <authorList>
            <consortium name="EnsemblPlants"/>
        </authorList>
    </citation>
    <scope>IDENTIFICATION</scope>
    <source>
        <strain evidence="3">cv. Jemalong A17</strain>
    </source>
</reference>
<protein>
    <submittedName>
        <fullName evidence="2">Transmembrane protein, putative</fullName>
    </submittedName>
</protein>
<sequence>MPPIEESVLVRLLQKNPKMIVNHYGDLSLSLWCRIMILQVGTSFGGATFVKKRNKMDPKRAEDLVYAHDPLDGVGIELAELSLDEPELEALMFFDDGNRGEETDTISVSS</sequence>
<feature type="transmembrane region" description="Helical" evidence="1">
    <location>
        <begin position="29"/>
        <end position="50"/>
    </location>
</feature>
<dbReference type="HOGENOM" id="CLU_2174768_0_0_1"/>
<keyword evidence="1" id="KW-0472">Membrane</keyword>
<dbReference type="EMBL" id="CM001223">
    <property type="protein sequence ID" value="AES79525.2"/>
    <property type="molecule type" value="Genomic_DNA"/>
</dbReference>
<evidence type="ECO:0000313" key="2">
    <source>
        <dbReference type="EMBL" id="AES79525.2"/>
    </source>
</evidence>
<keyword evidence="4" id="KW-1185">Reference proteome</keyword>
<reference evidence="2 4" key="1">
    <citation type="journal article" date="2011" name="Nature">
        <title>The Medicago genome provides insight into the evolution of rhizobial symbioses.</title>
        <authorList>
            <person name="Young N.D."/>
            <person name="Debelle F."/>
            <person name="Oldroyd G.E."/>
            <person name="Geurts R."/>
            <person name="Cannon S.B."/>
            <person name="Udvardi M.K."/>
            <person name="Benedito V.A."/>
            <person name="Mayer K.F."/>
            <person name="Gouzy J."/>
            <person name="Schoof H."/>
            <person name="Van de Peer Y."/>
            <person name="Proost S."/>
            <person name="Cook D.R."/>
            <person name="Meyers B.C."/>
            <person name="Spannagl M."/>
            <person name="Cheung F."/>
            <person name="De Mita S."/>
            <person name="Krishnakumar V."/>
            <person name="Gundlach H."/>
            <person name="Zhou S."/>
            <person name="Mudge J."/>
            <person name="Bharti A.K."/>
            <person name="Murray J.D."/>
            <person name="Naoumkina M.A."/>
            <person name="Rosen B."/>
            <person name="Silverstein K.A."/>
            <person name="Tang H."/>
            <person name="Rombauts S."/>
            <person name="Zhao P.X."/>
            <person name="Zhou P."/>
            <person name="Barbe V."/>
            <person name="Bardou P."/>
            <person name="Bechner M."/>
            <person name="Bellec A."/>
            <person name="Berger A."/>
            <person name="Berges H."/>
            <person name="Bidwell S."/>
            <person name="Bisseling T."/>
            <person name="Choisne N."/>
            <person name="Couloux A."/>
            <person name="Denny R."/>
            <person name="Deshpande S."/>
            <person name="Dai X."/>
            <person name="Doyle J.J."/>
            <person name="Dudez A.M."/>
            <person name="Farmer A.D."/>
            <person name="Fouteau S."/>
            <person name="Franken C."/>
            <person name="Gibelin C."/>
            <person name="Gish J."/>
            <person name="Goldstein S."/>
            <person name="Gonzalez A.J."/>
            <person name="Green P.J."/>
            <person name="Hallab A."/>
            <person name="Hartog M."/>
            <person name="Hua A."/>
            <person name="Humphray S.J."/>
            <person name="Jeong D.H."/>
            <person name="Jing Y."/>
            <person name="Jocker A."/>
            <person name="Kenton S.M."/>
            <person name="Kim D.J."/>
            <person name="Klee K."/>
            <person name="Lai H."/>
            <person name="Lang C."/>
            <person name="Lin S."/>
            <person name="Macmil S.L."/>
            <person name="Magdelenat G."/>
            <person name="Matthews L."/>
            <person name="McCorrison J."/>
            <person name="Monaghan E.L."/>
            <person name="Mun J.H."/>
            <person name="Najar F.Z."/>
            <person name="Nicholson C."/>
            <person name="Noirot C."/>
            <person name="O'Bleness M."/>
            <person name="Paule C.R."/>
            <person name="Poulain J."/>
            <person name="Prion F."/>
            <person name="Qin B."/>
            <person name="Qu C."/>
            <person name="Retzel E.F."/>
            <person name="Riddle C."/>
            <person name="Sallet E."/>
            <person name="Samain S."/>
            <person name="Samson N."/>
            <person name="Sanders I."/>
            <person name="Saurat O."/>
            <person name="Scarpelli C."/>
            <person name="Schiex T."/>
            <person name="Segurens B."/>
            <person name="Severin A.J."/>
            <person name="Sherrier D.J."/>
            <person name="Shi R."/>
            <person name="Sims S."/>
            <person name="Singer S.R."/>
            <person name="Sinharoy S."/>
            <person name="Sterck L."/>
            <person name="Viollet A."/>
            <person name="Wang B.B."/>
            <person name="Wang K."/>
            <person name="Wang M."/>
            <person name="Wang X."/>
            <person name="Warfsmann J."/>
            <person name="Weissenbach J."/>
            <person name="White D.D."/>
            <person name="White J.D."/>
            <person name="Wiley G.B."/>
            <person name="Wincker P."/>
            <person name="Xing Y."/>
            <person name="Yang L."/>
            <person name="Yao Z."/>
            <person name="Ying F."/>
            <person name="Zhai J."/>
            <person name="Zhou L."/>
            <person name="Zuber A."/>
            <person name="Denarie J."/>
            <person name="Dixon R.A."/>
            <person name="May G.D."/>
            <person name="Schwartz D.C."/>
            <person name="Rogers J."/>
            <person name="Quetier F."/>
            <person name="Town C.D."/>
            <person name="Roe B.A."/>
        </authorList>
    </citation>
    <scope>NUCLEOTIDE SEQUENCE [LARGE SCALE GENOMIC DNA]</scope>
    <source>
        <strain evidence="2">A17</strain>
        <strain evidence="3 4">cv. Jemalong A17</strain>
    </source>
</reference>
<evidence type="ECO:0000256" key="1">
    <source>
        <dbReference type="SAM" id="Phobius"/>
    </source>
</evidence>
<name>G7KSA4_MEDTR</name>
<proteinExistence type="predicted"/>
<organism evidence="2 4">
    <name type="scientific">Medicago truncatula</name>
    <name type="common">Barrel medic</name>
    <name type="synonym">Medicago tribuloides</name>
    <dbReference type="NCBI Taxonomy" id="3880"/>
    <lineage>
        <taxon>Eukaryota</taxon>
        <taxon>Viridiplantae</taxon>
        <taxon>Streptophyta</taxon>
        <taxon>Embryophyta</taxon>
        <taxon>Tracheophyta</taxon>
        <taxon>Spermatophyta</taxon>
        <taxon>Magnoliopsida</taxon>
        <taxon>eudicotyledons</taxon>
        <taxon>Gunneridae</taxon>
        <taxon>Pentapetalae</taxon>
        <taxon>rosids</taxon>
        <taxon>fabids</taxon>
        <taxon>Fabales</taxon>
        <taxon>Fabaceae</taxon>
        <taxon>Papilionoideae</taxon>
        <taxon>50 kb inversion clade</taxon>
        <taxon>NPAAA clade</taxon>
        <taxon>Hologalegina</taxon>
        <taxon>IRL clade</taxon>
        <taxon>Trifolieae</taxon>
        <taxon>Medicago</taxon>
    </lineage>
</organism>